<dbReference type="Proteomes" id="UP000291259">
    <property type="component" value="Chromosome"/>
</dbReference>
<sequence length="128" mass="13927">MTETVVIAAWNPWPLIFPVLIALAGVALSIVGTRRRSKPVREGGYVAFLVGALALAAMTWSLSGMWDSGARTDALARLGIEHPVYSGDFTLYDDALAPIAFTGERDGEPVRGVLVQVEGERWEVRTRE</sequence>
<keyword evidence="1" id="KW-1133">Transmembrane helix</keyword>
<gene>
    <name evidence="2" type="ORF">ET445_03310</name>
</gene>
<proteinExistence type="predicted"/>
<evidence type="ECO:0000313" key="3">
    <source>
        <dbReference type="Proteomes" id="UP000291259"/>
    </source>
</evidence>
<feature type="transmembrane region" description="Helical" evidence="1">
    <location>
        <begin position="12"/>
        <end position="31"/>
    </location>
</feature>
<keyword evidence="1" id="KW-0812">Transmembrane</keyword>
<reference evidence="2 3" key="1">
    <citation type="submission" date="2019-01" db="EMBL/GenBank/DDBJ databases">
        <title>Genome sequencing of strain FW100M-8.</title>
        <authorList>
            <person name="Heo J."/>
            <person name="Kim S.-J."/>
            <person name="Kim J.-S."/>
            <person name="Hong S.-B."/>
            <person name="Kwon S.-W."/>
        </authorList>
    </citation>
    <scope>NUCLEOTIDE SEQUENCE [LARGE SCALE GENOMIC DNA]</scope>
    <source>
        <strain evidence="2 3">FW100M-8</strain>
    </source>
</reference>
<dbReference type="EMBL" id="CP035491">
    <property type="protein sequence ID" value="QAY72512.1"/>
    <property type="molecule type" value="Genomic_DNA"/>
</dbReference>
<dbReference type="KEGG" id="agf:ET445_03310"/>
<evidence type="ECO:0000313" key="2">
    <source>
        <dbReference type="EMBL" id="QAY72512.1"/>
    </source>
</evidence>
<dbReference type="AlphaFoldDB" id="A0A4P6F9E8"/>
<protein>
    <submittedName>
        <fullName evidence="2">Uncharacterized protein</fullName>
    </submittedName>
</protein>
<dbReference type="RefSeq" id="WP_129188810.1">
    <property type="nucleotide sequence ID" value="NZ_CP035491.1"/>
</dbReference>
<feature type="transmembrane region" description="Helical" evidence="1">
    <location>
        <begin position="43"/>
        <end position="62"/>
    </location>
</feature>
<keyword evidence="1" id="KW-0472">Membrane</keyword>
<evidence type="ECO:0000256" key="1">
    <source>
        <dbReference type="SAM" id="Phobius"/>
    </source>
</evidence>
<organism evidence="2 3">
    <name type="scientific">Agromyces protaetiae</name>
    <dbReference type="NCBI Taxonomy" id="2509455"/>
    <lineage>
        <taxon>Bacteria</taxon>
        <taxon>Bacillati</taxon>
        <taxon>Actinomycetota</taxon>
        <taxon>Actinomycetes</taxon>
        <taxon>Micrococcales</taxon>
        <taxon>Microbacteriaceae</taxon>
        <taxon>Agromyces</taxon>
    </lineage>
</organism>
<dbReference type="OrthoDB" id="5005925at2"/>
<accession>A0A4P6F9E8</accession>
<keyword evidence="3" id="KW-1185">Reference proteome</keyword>
<name>A0A4P6F9E8_9MICO</name>